<reference evidence="1" key="1">
    <citation type="submission" date="2021-02" db="EMBL/GenBank/DDBJ databases">
        <authorList>
            <person name="Dougan E. K."/>
            <person name="Rhodes N."/>
            <person name="Thang M."/>
            <person name="Chan C."/>
        </authorList>
    </citation>
    <scope>NUCLEOTIDE SEQUENCE</scope>
</reference>
<dbReference type="Proteomes" id="UP000601435">
    <property type="component" value="Unassembled WGS sequence"/>
</dbReference>
<organism evidence="1 2">
    <name type="scientific">Symbiodinium necroappetens</name>
    <dbReference type="NCBI Taxonomy" id="1628268"/>
    <lineage>
        <taxon>Eukaryota</taxon>
        <taxon>Sar</taxon>
        <taxon>Alveolata</taxon>
        <taxon>Dinophyceae</taxon>
        <taxon>Suessiales</taxon>
        <taxon>Symbiodiniaceae</taxon>
        <taxon>Symbiodinium</taxon>
    </lineage>
</organism>
<keyword evidence="2" id="KW-1185">Reference proteome</keyword>
<evidence type="ECO:0000313" key="2">
    <source>
        <dbReference type="Proteomes" id="UP000601435"/>
    </source>
</evidence>
<accession>A0A812SW70</accession>
<dbReference type="EMBL" id="CAJNJA010022775">
    <property type="protein sequence ID" value="CAE7499620.1"/>
    <property type="molecule type" value="Genomic_DNA"/>
</dbReference>
<comment type="caution">
    <text evidence="1">The sequence shown here is derived from an EMBL/GenBank/DDBJ whole genome shotgun (WGS) entry which is preliminary data.</text>
</comment>
<sequence>MYDNKPDGSDNPILYNLPADGCSAGKVLQHAVRAMEKLFRKHEPMIWKVGYTHNAEFRWSNDLYGYAKSRDKWSCMVVLFKTNEPFSPAMLEASCTSAIRTARAVVEDLGEEKAGEIGLLRPDAKRERFIWAAFWKKYECLQPAHPVFGMARNNEIDLSRTAAVVMHGDEGRGRRRQAFMVLSFHSLLGRGTNSANKKSVKKPYLKMKLNFKGHSYCSRLLSGVLPKHLYQKDDEVFETLLRASCEDARTMMTKGVLDANGNRFWMVCLGTVGDWPFLQKSGHLVRTYANVVKRVDQVAGGICHLCDCGPDTLPFERFATRRPDWLATLNTTSPFQTTPAAARIPHAPGQLATTFYFDLFHCWHLGVGRNFAGSALVLLSDLHAGNVDERFDQLTIQYKDWCRRNGAPPILTRINKDNIQWASTSEFPTGTWFKGAVTTNMVQFFEDCDGLCDEPLFRLAIQAAQAINEFFRLLYSSDLWLPPEVARRAAELMFRFLRRYESCARLSYEDERTLFIVQPKLHTLQHCAITLLHTAVRDMEALNPLAFGTQMSEDFVGRQSRLSRRVTSSRQTITRVIERYLQAAHAEFVQCGYLRIAPS</sequence>
<evidence type="ECO:0000313" key="1">
    <source>
        <dbReference type="EMBL" id="CAE7499620.1"/>
    </source>
</evidence>
<name>A0A812SW70_9DINO</name>
<dbReference type="OrthoDB" id="443786at2759"/>
<dbReference type="AlphaFoldDB" id="A0A812SW70"/>
<protein>
    <submittedName>
        <fullName evidence="1">Uncharacterized protein</fullName>
    </submittedName>
</protein>
<proteinExistence type="predicted"/>
<gene>
    <name evidence="1" type="ORF">SNEC2469_LOCUS14221</name>
</gene>